<feature type="compositionally biased region" description="Polar residues" evidence="3">
    <location>
        <begin position="439"/>
        <end position="448"/>
    </location>
</feature>
<feature type="region of interest" description="Disordered" evidence="3">
    <location>
        <begin position="436"/>
        <end position="527"/>
    </location>
</feature>
<evidence type="ECO:0000256" key="3">
    <source>
        <dbReference type="SAM" id="MobiDB-lite"/>
    </source>
</evidence>
<dbReference type="eggNOG" id="ENOG502QPXI">
    <property type="taxonomic scope" value="Eukaryota"/>
</dbReference>
<keyword evidence="5" id="KW-1185">Reference proteome</keyword>
<gene>
    <name evidence="6 7" type="primary">LOC101502546</name>
</gene>
<feature type="domain" description="DEUBAD" evidence="4">
    <location>
        <begin position="88"/>
        <end position="199"/>
    </location>
</feature>
<sequence>MAADQRRKRVNGASSIGYGSREQQRTKRKNLGLVQNDMRSHVSVEWDGNQKRVVAKREQIGISWRQMKPFVSYVSNDHKVLADAFTVPHEIFELDNLSEVLSYEVWKTHLSENERNHLMQFLPRGIEPHQTVEDLLAGIDFDFGKPFLNWGASVCSGDLHPDIIVDREQHVKSEKRAYYTQLHNYHNNMIGFLSKLKERWQSCRDPEKEIVQKMRRPKHVQKRMPSNVNESRVNDHDGNVAVTSESCSWDAEERACSSDYLISSMRKDDKLQRKVLEKVNVKGKSRNLMLSSDDMHIKEEKPKKGDKVLNRNIHFIDSDQYMSCIKISRQQHELVKNMKQSGKSIQSKSLNRVLGNLNNIHVQPYKVFVKEEQKKLHEHWLQLVIKDLPVAYANWMQRQKQRHAMRNSLMEEMEDKSNPIFEEEDNVSIGRELQDQDDAMSSGSNPRGQNEDDISPVDEHRDQNEDVSSGSELQDQNEDVSSGSELQDQNEDVSSGSELQDQDEENMSSGDELPNMVEGGDLNDLSNLKDDEDAIVRVAENRSPHNPYSSCDDDFNQVSVDSENNIGLSKSDEDTSPNKEEFPRNMTTQDVSTNEGVPFASGSDVWQTDELPHPYYDSAVTHEYTANGLSLAESQVNEEQRTHVIDLEADLRQEETGKGLLHGHLGNRTFDSYESQDRSALIDSLFKGEELLSYHHHEQKGAELDFQPSNNVMMGDDQYSGHFKEPLQMSLTLDPGQSKAAEVFMPEGTSQNIHSNAGGRYLIPRQNPFIPRQDPLAAVNLTDWAANTSRMAAPSQSQLNAGDFIGHHWTPAEHHVRGGWNGSYGSSLSSQSIGTGPNSDQNLFTILSHCNQLRSGSSYDSVRNSDQFLAPRTYGVDASTTSVNATAAPQASLPLDYFAGRESAAPGGVVPDDMTWMNLQHPNSALNDQMGKPYLRSWNR</sequence>
<dbReference type="InterPro" id="IPR044867">
    <property type="entry name" value="DEUBAD_dom"/>
</dbReference>
<dbReference type="PANTHER" id="PTHR13052">
    <property type="entry name" value="NFRKB-RELATED"/>
    <property type="match status" value="1"/>
</dbReference>
<evidence type="ECO:0000313" key="5">
    <source>
        <dbReference type="Proteomes" id="UP000087171"/>
    </source>
</evidence>
<comment type="subcellular location">
    <subcellularLocation>
        <location evidence="1">Nucleus</location>
    </subcellularLocation>
</comment>
<proteinExistence type="predicted"/>
<reference evidence="6 7" key="1">
    <citation type="submission" date="2025-04" db="UniProtKB">
        <authorList>
            <consortium name="RefSeq"/>
        </authorList>
    </citation>
    <scope>IDENTIFICATION</scope>
    <source>
        <tissue evidence="6 7">Etiolated seedlings</tissue>
    </source>
</reference>
<dbReference type="AlphaFoldDB" id="A0A1S2Z6M9"/>
<feature type="compositionally biased region" description="Basic residues" evidence="3">
    <location>
        <begin position="1"/>
        <end position="10"/>
    </location>
</feature>
<evidence type="ECO:0000313" key="7">
    <source>
        <dbReference type="RefSeq" id="XP_004516004.1"/>
    </source>
</evidence>
<dbReference type="PROSITE" id="PS51916">
    <property type="entry name" value="DEUBAD"/>
    <property type="match status" value="1"/>
</dbReference>
<dbReference type="STRING" id="3827.A0A1S2Z6M9"/>
<dbReference type="RefSeq" id="XP_004516003.1">
    <property type="nucleotide sequence ID" value="XM_004515946.3"/>
</dbReference>
<dbReference type="RefSeq" id="XP_004516004.1">
    <property type="nucleotide sequence ID" value="XM_004515947.3"/>
</dbReference>
<dbReference type="GO" id="GO:0031011">
    <property type="term" value="C:Ino80 complex"/>
    <property type="evidence" value="ECO:0007669"/>
    <property type="project" value="InterPro"/>
</dbReference>
<dbReference type="GeneID" id="101502546"/>
<protein>
    <submittedName>
        <fullName evidence="6 7">Uncharacterized protein LOC101502546 isoform X1</fullName>
    </submittedName>
</protein>
<dbReference type="OrthoDB" id="70874at2759"/>
<feature type="region of interest" description="Disordered" evidence="3">
    <location>
        <begin position="564"/>
        <end position="593"/>
    </location>
</feature>
<feature type="compositionally biased region" description="Basic and acidic residues" evidence="3">
    <location>
        <begin position="570"/>
        <end position="583"/>
    </location>
</feature>
<dbReference type="PaxDb" id="3827-XP_004516003.1"/>
<feature type="region of interest" description="Disordered" evidence="3">
    <location>
        <begin position="540"/>
        <end position="559"/>
    </location>
</feature>
<dbReference type="PANTHER" id="PTHR13052:SF2">
    <property type="entry name" value="NUCLEAR FACTOR KAPPA-B-BINDING PROTEIN"/>
    <property type="match status" value="1"/>
</dbReference>
<evidence type="ECO:0000259" key="4">
    <source>
        <dbReference type="PROSITE" id="PS51916"/>
    </source>
</evidence>
<name>A0A1S2Z6M9_CICAR</name>
<dbReference type="InterPro" id="IPR024867">
    <property type="entry name" value="NFRKB"/>
</dbReference>
<accession>A0A1S2Z6M9</accession>
<feature type="compositionally biased region" description="Polar residues" evidence="3">
    <location>
        <begin position="466"/>
        <end position="499"/>
    </location>
</feature>
<organism evidence="5 7">
    <name type="scientific">Cicer arietinum</name>
    <name type="common">Chickpea</name>
    <name type="synonym">Garbanzo</name>
    <dbReference type="NCBI Taxonomy" id="3827"/>
    <lineage>
        <taxon>Eukaryota</taxon>
        <taxon>Viridiplantae</taxon>
        <taxon>Streptophyta</taxon>
        <taxon>Embryophyta</taxon>
        <taxon>Tracheophyta</taxon>
        <taxon>Spermatophyta</taxon>
        <taxon>Magnoliopsida</taxon>
        <taxon>eudicotyledons</taxon>
        <taxon>Gunneridae</taxon>
        <taxon>Pentapetalae</taxon>
        <taxon>rosids</taxon>
        <taxon>fabids</taxon>
        <taxon>Fabales</taxon>
        <taxon>Fabaceae</taxon>
        <taxon>Papilionoideae</taxon>
        <taxon>50 kb inversion clade</taxon>
        <taxon>NPAAA clade</taxon>
        <taxon>Hologalegina</taxon>
        <taxon>IRL clade</taxon>
        <taxon>Cicereae</taxon>
        <taxon>Cicer</taxon>
    </lineage>
</organism>
<feature type="region of interest" description="Disordered" evidence="3">
    <location>
        <begin position="216"/>
        <end position="236"/>
    </location>
</feature>
<dbReference type="KEGG" id="cam:101502546"/>
<keyword evidence="2" id="KW-0539">Nucleus</keyword>
<dbReference type="CDD" id="cd21865">
    <property type="entry name" value="DEUBAD_NFRKB"/>
    <property type="match status" value="1"/>
</dbReference>
<evidence type="ECO:0000256" key="1">
    <source>
        <dbReference type="ARBA" id="ARBA00004123"/>
    </source>
</evidence>
<dbReference type="Proteomes" id="UP000087171">
    <property type="component" value="Unplaced"/>
</dbReference>
<feature type="region of interest" description="Disordered" evidence="3">
    <location>
        <begin position="1"/>
        <end position="31"/>
    </location>
</feature>
<evidence type="ECO:0000313" key="6">
    <source>
        <dbReference type="RefSeq" id="XP_004516003.1"/>
    </source>
</evidence>
<evidence type="ECO:0000256" key="2">
    <source>
        <dbReference type="ARBA" id="ARBA00023242"/>
    </source>
</evidence>